<keyword evidence="1" id="KW-0285">Flavoprotein</keyword>
<dbReference type="GeneID" id="80905216"/>
<dbReference type="RefSeq" id="XP_056077319.1">
    <property type="nucleotide sequence ID" value="XM_056210497.1"/>
</dbReference>
<dbReference type="GO" id="GO:0071949">
    <property type="term" value="F:FAD binding"/>
    <property type="evidence" value="ECO:0007669"/>
    <property type="project" value="InterPro"/>
</dbReference>
<feature type="domain" description="FAD-binding" evidence="4">
    <location>
        <begin position="3"/>
        <end position="206"/>
    </location>
</feature>
<dbReference type="InterPro" id="IPR036188">
    <property type="entry name" value="FAD/NAD-bd_sf"/>
</dbReference>
<evidence type="ECO:0000259" key="4">
    <source>
        <dbReference type="Pfam" id="PF01494"/>
    </source>
</evidence>
<protein>
    <recommendedName>
        <fullName evidence="4">FAD-binding domain-containing protein</fullName>
    </recommendedName>
</protein>
<keyword evidence="2" id="KW-0274">FAD</keyword>
<keyword evidence="6" id="KW-1185">Reference proteome</keyword>
<keyword evidence="3" id="KW-0560">Oxidoreductase</keyword>
<evidence type="ECO:0000256" key="1">
    <source>
        <dbReference type="ARBA" id="ARBA00022630"/>
    </source>
</evidence>
<evidence type="ECO:0000313" key="6">
    <source>
        <dbReference type="Proteomes" id="UP001140513"/>
    </source>
</evidence>
<comment type="caution">
    <text evidence="5">The sequence shown here is derived from an EMBL/GenBank/DDBJ whole genome shotgun (WGS) entry which is preliminary data.</text>
</comment>
<dbReference type="Gene3D" id="3.50.50.60">
    <property type="entry name" value="FAD/NAD(P)-binding domain"/>
    <property type="match status" value="1"/>
</dbReference>
<reference evidence="5" key="1">
    <citation type="submission" date="2022-10" db="EMBL/GenBank/DDBJ databases">
        <title>Tapping the CABI collections for fungal endophytes: first genome assemblies for Collariella, Neodidymelliopsis, Ascochyta clinopodiicola, Didymella pomorum, Didymosphaeria variabile, Neocosmospora piperis and Neocucurbitaria cava.</title>
        <authorList>
            <person name="Hill R."/>
        </authorList>
    </citation>
    <scope>NUCLEOTIDE SEQUENCE</scope>
    <source>
        <strain evidence="5">IMI 356815</strain>
    </source>
</reference>
<dbReference type="AlphaFoldDB" id="A0A9W8XWM5"/>
<proteinExistence type="predicted"/>
<organism evidence="5 6">
    <name type="scientific">Didymosphaeria variabile</name>
    <dbReference type="NCBI Taxonomy" id="1932322"/>
    <lineage>
        <taxon>Eukaryota</taxon>
        <taxon>Fungi</taxon>
        <taxon>Dikarya</taxon>
        <taxon>Ascomycota</taxon>
        <taxon>Pezizomycotina</taxon>
        <taxon>Dothideomycetes</taxon>
        <taxon>Pleosporomycetidae</taxon>
        <taxon>Pleosporales</taxon>
        <taxon>Massarineae</taxon>
        <taxon>Didymosphaeriaceae</taxon>
        <taxon>Didymosphaeria</taxon>
    </lineage>
</organism>
<dbReference type="Proteomes" id="UP001140513">
    <property type="component" value="Unassembled WGS sequence"/>
</dbReference>
<dbReference type="EMBL" id="JAPEUX010000001">
    <property type="protein sequence ID" value="KAJ4361117.1"/>
    <property type="molecule type" value="Genomic_DNA"/>
</dbReference>
<name>A0A9W8XWM5_9PLEO</name>
<dbReference type="InterPro" id="IPR050641">
    <property type="entry name" value="RIFMO-like"/>
</dbReference>
<evidence type="ECO:0000256" key="2">
    <source>
        <dbReference type="ARBA" id="ARBA00022827"/>
    </source>
</evidence>
<dbReference type="PANTHER" id="PTHR43004">
    <property type="entry name" value="TRK SYSTEM POTASSIUM UPTAKE PROTEIN"/>
    <property type="match status" value="1"/>
</dbReference>
<gene>
    <name evidence="5" type="ORF">N0V89_001686</name>
</gene>
<evidence type="ECO:0000313" key="5">
    <source>
        <dbReference type="EMBL" id="KAJ4361117.1"/>
    </source>
</evidence>
<dbReference type="InterPro" id="IPR002938">
    <property type="entry name" value="FAD-bd"/>
</dbReference>
<dbReference type="GO" id="GO:0016709">
    <property type="term" value="F:oxidoreductase activity, acting on paired donors, with incorporation or reduction of molecular oxygen, NAD(P)H as one donor, and incorporation of one atom of oxygen"/>
    <property type="evidence" value="ECO:0007669"/>
    <property type="project" value="UniProtKB-ARBA"/>
</dbReference>
<dbReference type="PANTHER" id="PTHR43004:SF8">
    <property type="entry name" value="FAD-BINDING DOMAIN-CONTAINING PROTEIN-RELATED"/>
    <property type="match status" value="1"/>
</dbReference>
<accession>A0A9W8XWM5</accession>
<dbReference type="SUPFAM" id="SSF51905">
    <property type="entry name" value="FAD/NAD(P)-binding domain"/>
    <property type="match status" value="1"/>
</dbReference>
<dbReference type="Gene3D" id="3.30.9.10">
    <property type="entry name" value="D-Amino Acid Oxidase, subunit A, domain 2"/>
    <property type="match status" value="1"/>
</dbReference>
<dbReference type="OrthoDB" id="2690153at2759"/>
<sequence>MVPCVPSDLPQTLLEPLLIRYATLNGFKCRWNTTFLSLQRDSTDSGPTTTTVQDDLTGQTYQIRSKFLFGADGARSRVVEQIDLPLRVKPGQGLALNVLVKADLTRLVENRKGNLHWIMQPGHDNPDFGWIGIVRMVKPWHEWMFIMFPKAGMELKVRPSNEELLQRVKEFIGDDSIPAEILGVSRWYINETVAEQYSRGNVYVHGSLVRKIQANGN</sequence>
<dbReference type="Pfam" id="PF01494">
    <property type="entry name" value="FAD_binding_3"/>
    <property type="match status" value="1"/>
</dbReference>
<evidence type="ECO:0000256" key="3">
    <source>
        <dbReference type="ARBA" id="ARBA00023002"/>
    </source>
</evidence>